<proteinExistence type="predicted"/>
<protein>
    <submittedName>
        <fullName evidence="2">Putative c2 domain containing protein</fullName>
    </submittedName>
</protein>
<dbReference type="OrthoDB" id="73919at2759"/>
<gene>
    <name evidence="2" type="ORF">OnM2_019045</name>
</gene>
<organism evidence="2 3">
    <name type="scientific">Erysiphe neolycopersici</name>
    <dbReference type="NCBI Taxonomy" id="212602"/>
    <lineage>
        <taxon>Eukaryota</taxon>
        <taxon>Fungi</taxon>
        <taxon>Dikarya</taxon>
        <taxon>Ascomycota</taxon>
        <taxon>Pezizomycotina</taxon>
        <taxon>Leotiomycetes</taxon>
        <taxon>Erysiphales</taxon>
        <taxon>Erysiphaceae</taxon>
        <taxon>Erysiphe</taxon>
    </lineage>
</organism>
<dbReference type="Gene3D" id="2.60.40.150">
    <property type="entry name" value="C2 domain"/>
    <property type="match status" value="1"/>
</dbReference>
<name>A0A420I3V6_9PEZI</name>
<dbReference type="SUPFAM" id="SSF49562">
    <property type="entry name" value="C2 domain (Calcium/lipid-binding domain, CaLB)"/>
    <property type="match status" value="1"/>
</dbReference>
<dbReference type="PANTHER" id="PTHR47800">
    <property type="entry name" value="C2 DOMAIN-CONTAINING PROTEIN"/>
    <property type="match status" value="1"/>
</dbReference>
<evidence type="ECO:0000313" key="2">
    <source>
        <dbReference type="EMBL" id="RKF64373.1"/>
    </source>
</evidence>
<dbReference type="STRING" id="212602.A0A420I3V6"/>
<comment type="caution">
    <text evidence="2">The sequence shown here is derived from an EMBL/GenBank/DDBJ whole genome shotgun (WGS) entry which is preliminary data.</text>
</comment>
<sequence>MPDKAQSEWHENPERTEVHNDTYDEYRYYRDTCRSGDKYYLNPTVDDCQPAGGYDATPIPSAPDGYTIKFTIHRARNLPRSDLTTKFSDPYIVATLTADLPKRHKSDPEMVLRTPTIHNSLNPEWETQWIVAGIPSTGFKLKCRIYDEDQANHDDRLGNVTLTIDRVKTGWPGIKYKSFTIKKRMASKRAYVIHGCSAFVDQNTNFDGFLYLSAELIGKSEKPHGRMYTLGLTSYFKHYSPLIGVLTGTKVPKEIQTGGKHQIEKYDFQANQFQLEGPVPAELYHRFVEFKPFVKGLFDKTGIRGRVLNTVLHHQHRRIYNYSSSTEYGVVSPCSEEASMQFLKMAHFDDGWRTFTYVLTLDGLLRFTETGKEFGIDLLSKHTMHSDVSVYIACSGEFLIRRRHHQEDRGIDPHLSHIDRDIKHYTLIIDNDSGTYRPNGDLLPLLKKLLNKNFPGLDIQIKECTNEAHIKMKQEQRDRKKLEGYHVQMVQDSDGEIDSSDEENLAKRYCGRKGKKERIYAAMEDPKKAIKELIDKGL</sequence>
<reference evidence="2 3" key="1">
    <citation type="journal article" date="2018" name="BMC Genomics">
        <title>Comparative genome analyses reveal sequence features reflecting distinct modes of host-adaptation between dicot and monocot powdery mildew.</title>
        <authorList>
            <person name="Wu Y."/>
            <person name="Ma X."/>
            <person name="Pan Z."/>
            <person name="Kale S.D."/>
            <person name="Song Y."/>
            <person name="King H."/>
            <person name="Zhang Q."/>
            <person name="Presley C."/>
            <person name="Deng X."/>
            <person name="Wei C.I."/>
            <person name="Xiao S."/>
        </authorList>
    </citation>
    <scope>NUCLEOTIDE SEQUENCE [LARGE SCALE GENOMIC DNA]</scope>
    <source>
        <strain evidence="2">UMSG2</strain>
    </source>
</reference>
<keyword evidence="3" id="KW-1185">Reference proteome</keyword>
<dbReference type="PANTHER" id="PTHR47800:SF5">
    <property type="entry name" value="FER-1-LIKE PROTEIN 6"/>
    <property type="match status" value="1"/>
</dbReference>
<dbReference type="InterPro" id="IPR035892">
    <property type="entry name" value="C2_domain_sf"/>
</dbReference>
<evidence type="ECO:0000313" key="3">
    <source>
        <dbReference type="Proteomes" id="UP000286134"/>
    </source>
</evidence>
<feature type="domain" description="C2" evidence="1">
    <location>
        <begin position="49"/>
        <end position="178"/>
    </location>
</feature>
<dbReference type="PROSITE" id="PS50004">
    <property type="entry name" value="C2"/>
    <property type="match status" value="1"/>
</dbReference>
<accession>A0A420I3V6</accession>
<dbReference type="EMBL" id="MCFK01001951">
    <property type="protein sequence ID" value="RKF64373.1"/>
    <property type="molecule type" value="Genomic_DNA"/>
</dbReference>
<dbReference type="InterPro" id="IPR000008">
    <property type="entry name" value="C2_dom"/>
</dbReference>
<dbReference type="AlphaFoldDB" id="A0A420I3V6"/>
<dbReference type="SMART" id="SM00239">
    <property type="entry name" value="C2"/>
    <property type="match status" value="1"/>
</dbReference>
<dbReference type="GO" id="GO:0010628">
    <property type="term" value="P:positive regulation of gene expression"/>
    <property type="evidence" value="ECO:0007669"/>
    <property type="project" value="TreeGrafter"/>
</dbReference>
<dbReference type="Pfam" id="PF00168">
    <property type="entry name" value="C2"/>
    <property type="match status" value="1"/>
</dbReference>
<dbReference type="Proteomes" id="UP000286134">
    <property type="component" value="Unassembled WGS sequence"/>
</dbReference>
<evidence type="ECO:0000259" key="1">
    <source>
        <dbReference type="PROSITE" id="PS50004"/>
    </source>
</evidence>